<dbReference type="InterPro" id="IPR036390">
    <property type="entry name" value="WH_DNA-bd_sf"/>
</dbReference>
<dbReference type="InterPro" id="IPR036388">
    <property type="entry name" value="WH-like_DNA-bd_sf"/>
</dbReference>
<dbReference type="PROSITE" id="PS00658">
    <property type="entry name" value="FORK_HEAD_2"/>
    <property type="match status" value="1"/>
</dbReference>
<evidence type="ECO:0000259" key="4">
    <source>
        <dbReference type="PROSITE" id="PS50039"/>
    </source>
</evidence>
<protein>
    <submittedName>
        <fullName evidence="6">Fork-head domain-containing protein</fullName>
    </submittedName>
</protein>
<comment type="subcellular location">
    <subcellularLocation>
        <location evidence="3">Nucleus</location>
    </subcellularLocation>
</comment>
<feature type="domain" description="Fork-head" evidence="4">
    <location>
        <begin position="1"/>
        <end position="90"/>
    </location>
</feature>
<evidence type="ECO:0000313" key="5">
    <source>
        <dbReference type="Proteomes" id="UP000887577"/>
    </source>
</evidence>
<keyword evidence="1 3" id="KW-0238">DNA-binding</keyword>
<keyword evidence="5" id="KW-1185">Reference proteome</keyword>
<sequence length="148" mass="17231">MSYIGIIAKCILESPGKRILLSELYEWILTQYPYFRYRGQGWRNSVRHNLSLNECFVKAGRAANGKSSYWTIHPANIEDFSRGDFRRKQAQWKVKSHDVQIFANQFAPFPMLPFWHSIQSHHPFQSPSKITVAKKPSNFDVASLLKND</sequence>
<dbReference type="WBParaSite" id="PSU_v2.g5683.t1">
    <property type="protein sequence ID" value="PSU_v2.g5683.t1"/>
    <property type="gene ID" value="PSU_v2.g5683"/>
</dbReference>
<dbReference type="Proteomes" id="UP000887577">
    <property type="component" value="Unplaced"/>
</dbReference>
<dbReference type="CDD" id="cd20035">
    <property type="entry name" value="FH_FOXQ2-like"/>
    <property type="match status" value="1"/>
</dbReference>
<dbReference type="Gene3D" id="1.10.10.10">
    <property type="entry name" value="Winged helix-like DNA-binding domain superfamily/Winged helix DNA-binding domain"/>
    <property type="match status" value="1"/>
</dbReference>
<dbReference type="PANTHER" id="PTHR11829">
    <property type="entry name" value="FORKHEAD BOX PROTEIN"/>
    <property type="match status" value="1"/>
</dbReference>
<keyword evidence="2 3" id="KW-0539">Nucleus</keyword>
<dbReference type="PANTHER" id="PTHR11829:SF343">
    <property type="entry name" value="FORK-HEAD DOMAIN-CONTAINING PROTEIN"/>
    <property type="match status" value="1"/>
</dbReference>
<dbReference type="GO" id="GO:0030154">
    <property type="term" value="P:cell differentiation"/>
    <property type="evidence" value="ECO:0007669"/>
    <property type="project" value="TreeGrafter"/>
</dbReference>
<accession>A0A914Z013</accession>
<dbReference type="GO" id="GO:0000978">
    <property type="term" value="F:RNA polymerase II cis-regulatory region sequence-specific DNA binding"/>
    <property type="evidence" value="ECO:0007669"/>
    <property type="project" value="TreeGrafter"/>
</dbReference>
<dbReference type="InterPro" id="IPR050211">
    <property type="entry name" value="FOX_domain-containing"/>
</dbReference>
<dbReference type="GO" id="GO:0009653">
    <property type="term" value="P:anatomical structure morphogenesis"/>
    <property type="evidence" value="ECO:0007669"/>
    <property type="project" value="TreeGrafter"/>
</dbReference>
<evidence type="ECO:0000256" key="2">
    <source>
        <dbReference type="ARBA" id="ARBA00023242"/>
    </source>
</evidence>
<dbReference type="AlphaFoldDB" id="A0A914Z013"/>
<dbReference type="GO" id="GO:0005634">
    <property type="term" value="C:nucleus"/>
    <property type="evidence" value="ECO:0007669"/>
    <property type="project" value="UniProtKB-SubCell"/>
</dbReference>
<name>A0A914Z013_9BILA</name>
<dbReference type="PRINTS" id="PR00053">
    <property type="entry name" value="FORKHEAD"/>
</dbReference>
<dbReference type="SMART" id="SM00339">
    <property type="entry name" value="FH"/>
    <property type="match status" value="1"/>
</dbReference>
<proteinExistence type="predicted"/>
<dbReference type="InterPro" id="IPR047519">
    <property type="entry name" value="FH_FOXQ2-like"/>
</dbReference>
<evidence type="ECO:0000313" key="6">
    <source>
        <dbReference type="WBParaSite" id="PSU_v2.g5683.t1"/>
    </source>
</evidence>
<dbReference type="InterPro" id="IPR001766">
    <property type="entry name" value="Fork_head_dom"/>
</dbReference>
<organism evidence="5 6">
    <name type="scientific">Panagrolaimus superbus</name>
    <dbReference type="NCBI Taxonomy" id="310955"/>
    <lineage>
        <taxon>Eukaryota</taxon>
        <taxon>Metazoa</taxon>
        <taxon>Ecdysozoa</taxon>
        <taxon>Nematoda</taxon>
        <taxon>Chromadorea</taxon>
        <taxon>Rhabditida</taxon>
        <taxon>Tylenchina</taxon>
        <taxon>Panagrolaimomorpha</taxon>
        <taxon>Panagrolaimoidea</taxon>
        <taxon>Panagrolaimidae</taxon>
        <taxon>Panagrolaimus</taxon>
    </lineage>
</organism>
<dbReference type="Pfam" id="PF00250">
    <property type="entry name" value="Forkhead"/>
    <property type="match status" value="1"/>
</dbReference>
<dbReference type="GO" id="GO:0000981">
    <property type="term" value="F:DNA-binding transcription factor activity, RNA polymerase II-specific"/>
    <property type="evidence" value="ECO:0007669"/>
    <property type="project" value="TreeGrafter"/>
</dbReference>
<dbReference type="PROSITE" id="PS50039">
    <property type="entry name" value="FORK_HEAD_3"/>
    <property type="match status" value="1"/>
</dbReference>
<evidence type="ECO:0000256" key="1">
    <source>
        <dbReference type="ARBA" id="ARBA00023125"/>
    </source>
</evidence>
<dbReference type="InterPro" id="IPR030456">
    <property type="entry name" value="TF_fork_head_CS_2"/>
</dbReference>
<evidence type="ECO:0000256" key="3">
    <source>
        <dbReference type="PROSITE-ProRule" id="PRU00089"/>
    </source>
</evidence>
<reference evidence="6" key="1">
    <citation type="submission" date="2022-11" db="UniProtKB">
        <authorList>
            <consortium name="WormBaseParasite"/>
        </authorList>
    </citation>
    <scope>IDENTIFICATION</scope>
</reference>
<feature type="DNA-binding region" description="Fork-head" evidence="3">
    <location>
        <begin position="1"/>
        <end position="90"/>
    </location>
</feature>
<dbReference type="SUPFAM" id="SSF46785">
    <property type="entry name" value="Winged helix' DNA-binding domain"/>
    <property type="match status" value="1"/>
</dbReference>